<sequence>MREKLKYHRLFKKYGNPRDNDTFSLLRSRCKKLIAEDYYVFVSSVESSLEHDIKNFWRFVNSKKDTNAIPQTMTYGNLVSSDQRGICELFSRYFGSVFDSSGVTADGETNGIPYKLDPVYLQPGTRDYKVNIPTLPQCVNREIGVTANICDEDVAPSGTIPEFNTLLVYRLGNYQHIGVVSITVYCH</sequence>
<dbReference type="Proteomes" id="UP000648187">
    <property type="component" value="Unassembled WGS sequence"/>
</dbReference>
<evidence type="ECO:0000313" key="2">
    <source>
        <dbReference type="Proteomes" id="UP000648187"/>
    </source>
</evidence>
<evidence type="ECO:0000313" key="1">
    <source>
        <dbReference type="EMBL" id="KAF9419649.1"/>
    </source>
</evidence>
<keyword evidence="2" id="KW-1185">Reference proteome</keyword>
<name>A0A835L8V6_SPOEX</name>
<protein>
    <submittedName>
        <fullName evidence="1">Uncharacterized protein</fullName>
    </submittedName>
</protein>
<dbReference type="AlphaFoldDB" id="A0A835L8V6"/>
<organism evidence="1 2">
    <name type="scientific">Spodoptera exigua</name>
    <name type="common">Beet armyworm</name>
    <name type="synonym">Noctua fulgens</name>
    <dbReference type="NCBI Taxonomy" id="7107"/>
    <lineage>
        <taxon>Eukaryota</taxon>
        <taxon>Metazoa</taxon>
        <taxon>Ecdysozoa</taxon>
        <taxon>Arthropoda</taxon>
        <taxon>Hexapoda</taxon>
        <taxon>Insecta</taxon>
        <taxon>Pterygota</taxon>
        <taxon>Neoptera</taxon>
        <taxon>Endopterygota</taxon>
        <taxon>Lepidoptera</taxon>
        <taxon>Glossata</taxon>
        <taxon>Ditrysia</taxon>
        <taxon>Noctuoidea</taxon>
        <taxon>Noctuidae</taxon>
        <taxon>Amphipyrinae</taxon>
        <taxon>Spodoptera</taxon>
    </lineage>
</organism>
<gene>
    <name evidence="1" type="ORF">HW555_003927</name>
</gene>
<comment type="caution">
    <text evidence="1">The sequence shown here is derived from an EMBL/GenBank/DDBJ whole genome shotgun (WGS) entry which is preliminary data.</text>
</comment>
<dbReference type="EMBL" id="JACKWZ010000041">
    <property type="protein sequence ID" value="KAF9419649.1"/>
    <property type="molecule type" value="Genomic_DNA"/>
</dbReference>
<proteinExistence type="predicted"/>
<accession>A0A835L8V6</accession>
<reference evidence="1" key="1">
    <citation type="submission" date="2020-08" db="EMBL/GenBank/DDBJ databases">
        <title>Spodoptera exigua strain:BAW_Kor-Di-RS1 Genome sequencing and assembly.</title>
        <authorList>
            <person name="Kim J."/>
            <person name="Nam H.Y."/>
            <person name="Kwon M."/>
            <person name="Choi J.H."/>
            <person name="Cho S.R."/>
            <person name="Kim G.-H."/>
        </authorList>
    </citation>
    <scope>NUCLEOTIDE SEQUENCE</scope>
    <source>
        <strain evidence="1">BAW_Kor-Di-RS1</strain>
        <tissue evidence="1">Whole-body</tissue>
    </source>
</reference>